<organism evidence="11 12">
    <name type="scientific">Halobellus clavatus</name>
    <dbReference type="NCBI Taxonomy" id="660517"/>
    <lineage>
        <taxon>Archaea</taxon>
        <taxon>Methanobacteriati</taxon>
        <taxon>Methanobacteriota</taxon>
        <taxon>Stenosarchaea group</taxon>
        <taxon>Halobacteria</taxon>
        <taxon>Halobacteriales</taxon>
        <taxon>Haloferacaceae</taxon>
        <taxon>Halobellus</taxon>
    </lineage>
</organism>
<feature type="transmembrane region" description="Helical" evidence="10">
    <location>
        <begin position="177"/>
        <end position="199"/>
    </location>
</feature>
<keyword evidence="7" id="KW-0406">Ion transport</keyword>
<dbReference type="EMBL" id="FNPB01000006">
    <property type="protein sequence ID" value="SDY07687.1"/>
    <property type="molecule type" value="Genomic_DNA"/>
</dbReference>
<proteinExistence type="predicted"/>
<evidence type="ECO:0000256" key="3">
    <source>
        <dbReference type="ARBA" id="ARBA00022449"/>
    </source>
</evidence>
<dbReference type="OrthoDB" id="213143at2157"/>
<comment type="subcellular location">
    <subcellularLocation>
        <location evidence="1">Cell membrane</location>
        <topology evidence="1">Multi-pass membrane protein</topology>
    </subcellularLocation>
</comment>
<feature type="transmembrane region" description="Helical" evidence="10">
    <location>
        <begin position="274"/>
        <end position="297"/>
    </location>
</feature>
<evidence type="ECO:0000313" key="12">
    <source>
        <dbReference type="Proteomes" id="UP000199170"/>
    </source>
</evidence>
<feature type="transmembrane region" description="Helical" evidence="10">
    <location>
        <begin position="377"/>
        <end position="394"/>
    </location>
</feature>
<feature type="transmembrane region" description="Helical" evidence="10">
    <location>
        <begin position="78"/>
        <end position="95"/>
    </location>
</feature>
<dbReference type="GO" id="GO:0006811">
    <property type="term" value="P:monoatomic ion transport"/>
    <property type="evidence" value="ECO:0007669"/>
    <property type="project" value="UniProtKB-KW"/>
</dbReference>
<evidence type="ECO:0000256" key="2">
    <source>
        <dbReference type="ARBA" id="ARBA00022448"/>
    </source>
</evidence>
<feature type="transmembrane region" description="Helical" evidence="10">
    <location>
        <begin position="431"/>
        <end position="454"/>
    </location>
</feature>
<gene>
    <name evidence="11" type="ORF">SAMN04487946_10624</name>
</gene>
<sequence length="474" mass="48502">MSSPRGIESSIARALATAGVIEEPHFHDTVDLAWPRVVTGFAIMSKRTVDLALVGLVIGPTAVAGLTLASAFWMVAKFLAIGLAGGTVALVSQNYGGGDDDRAAAVVRLAVVLSILTGIPVVAFFGLGAEPLVSLLGGDAESIGYGATYLAVVAPGLFFEYLNLIASRTYAGVGDTVTPMAVRAGGAVANIALSATFVVGFEMGVAGAALGTAVATALVTVVFAWGMTGRSYVRGRGASPVPLTLSGPIFDRELLRQLATVSAPLIARRAAQGLVVFPLLAIAATFGPVAVAAIGVGRQVRELMGSFTWGFSIASSTLVGQELGSGGEAEAEAYGWGIVRLSLLIYIVVAAAVVVFADPIAGIFVDDPANQALSARFVRVAAISVIALGVDGSVTGALRGAGDTRIPFLSALAGLYLVALPAAWLGTVVPAIGISGLLVALLAEKVIPMAVNLWRFRSNRWKVVSRGYRPDPSD</sequence>
<feature type="transmembrane region" description="Helical" evidence="10">
    <location>
        <begin position="341"/>
        <end position="365"/>
    </location>
</feature>
<evidence type="ECO:0000313" key="11">
    <source>
        <dbReference type="EMBL" id="SDY07687.1"/>
    </source>
</evidence>
<evidence type="ECO:0000256" key="8">
    <source>
        <dbReference type="ARBA" id="ARBA00023136"/>
    </source>
</evidence>
<dbReference type="InterPro" id="IPR002528">
    <property type="entry name" value="MATE_fam"/>
</dbReference>
<keyword evidence="12" id="KW-1185">Reference proteome</keyword>
<reference evidence="12" key="1">
    <citation type="submission" date="2016-10" db="EMBL/GenBank/DDBJ databases">
        <authorList>
            <person name="Varghese N."/>
            <person name="Submissions S."/>
        </authorList>
    </citation>
    <scope>NUCLEOTIDE SEQUENCE [LARGE SCALE GENOMIC DNA]</scope>
    <source>
        <strain evidence="12">CGMCC 1.10118</strain>
    </source>
</reference>
<evidence type="ECO:0000256" key="1">
    <source>
        <dbReference type="ARBA" id="ARBA00004651"/>
    </source>
</evidence>
<keyword evidence="5 10" id="KW-0812">Transmembrane</keyword>
<evidence type="ECO:0000256" key="7">
    <source>
        <dbReference type="ARBA" id="ARBA00023065"/>
    </source>
</evidence>
<dbReference type="InterPro" id="IPR048279">
    <property type="entry name" value="MdtK-like"/>
</dbReference>
<dbReference type="RefSeq" id="WP_089767137.1">
    <property type="nucleotide sequence ID" value="NZ_FNPB01000006.1"/>
</dbReference>
<dbReference type="GO" id="GO:0042910">
    <property type="term" value="F:xenobiotic transmembrane transporter activity"/>
    <property type="evidence" value="ECO:0007669"/>
    <property type="project" value="InterPro"/>
</dbReference>
<dbReference type="InterPro" id="IPR050222">
    <property type="entry name" value="MATE_MdtK"/>
</dbReference>
<evidence type="ECO:0000256" key="5">
    <source>
        <dbReference type="ARBA" id="ARBA00022692"/>
    </source>
</evidence>
<evidence type="ECO:0000256" key="4">
    <source>
        <dbReference type="ARBA" id="ARBA00022475"/>
    </source>
</evidence>
<keyword evidence="6 10" id="KW-1133">Transmembrane helix</keyword>
<dbReference type="PANTHER" id="PTHR43298">
    <property type="entry name" value="MULTIDRUG RESISTANCE PROTEIN NORM-RELATED"/>
    <property type="match status" value="1"/>
</dbReference>
<evidence type="ECO:0000256" key="9">
    <source>
        <dbReference type="ARBA" id="ARBA00031636"/>
    </source>
</evidence>
<protein>
    <recommendedName>
        <fullName evidence="9">Multidrug-efflux transporter</fullName>
    </recommendedName>
</protein>
<dbReference type="CDD" id="cd13137">
    <property type="entry name" value="MATE_NorM_like"/>
    <property type="match status" value="1"/>
</dbReference>
<evidence type="ECO:0000256" key="10">
    <source>
        <dbReference type="SAM" id="Phobius"/>
    </source>
</evidence>
<dbReference type="AlphaFoldDB" id="A0A1H3GX36"/>
<evidence type="ECO:0000256" key="6">
    <source>
        <dbReference type="ARBA" id="ARBA00022989"/>
    </source>
</evidence>
<keyword evidence="3" id="KW-0050">Antiport</keyword>
<dbReference type="GO" id="GO:0005886">
    <property type="term" value="C:plasma membrane"/>
    <property type="evidence" value="ECO:0007669"/>
    <property type="project" value="UniProtKB-SubCell"/>
</dbReference>
<dbReference type="PANTHER" id="PTHR43298:SF2">
    <property type="entry name" value="FMN_FAD EXPORTER YEEO-RELATED"/>
    <property type="match status" value="1"/>
</dbReference>
<dbReference type="STRING" id="660517.SAMN04487946_10624"/>
<feature type="transmembrane region" description="Helical" evidence="10">
    <location>
        <begin position="147"/>
        <end position="165"/>
    </location>
</feature>
<dbReference type="Pfam" id="PF01554">
    <property type="entry name" value="MatE"/>
    <property type="match status" value="2"/>
</dbReference>
<feature type="transmembrane region" description="Helical" evidence="10">
    <location>
        <begin position="51"/>
        <end position="72"/>
    </location>
</feature>
<name>A0A1H3GX36_9EURY</name>
<dbReference type="Proteomes" id="UP000199170">
    <property type="component" value="Unassembled WGS sequence"/>
</dbReference>
<keyword evidence="4" id="KW-1003">Cell membrane</keyword>
<dbReference type="GO" id="GO:0015297">
    <property type="term" value="F:antiporter activity"/>
    <property type="evidence" value="ECO:0007669"/>
    <property type="project" value="UniProtKB-KW"/>
</dbReference>
<dbReference type="PIRSF" id="PIRSF006603">
    <property type="entry name" value="DinF"/>
    <property type="match status" value="1"/>
</dbReference>
<keyword evidence="8 10" id="KW-0472">Membrane</keyword>
<keyword evidence="2" id="KW-0813">Transport</keyword>
<accession>A0A1H3GX36</accession>
<dbReference type="NCBIfam" id="TIGR00797">
    <property type="entry name" value="matE"/>
    <property type="match status" value="1"/>
</dbReference>
<feature type="transmembrane region" description="Helical" evidence="10">
    <location>
        <begin position="205"/>
        <end position="226"/>
    </location>
</feature>
<feature type="transmembrane region" description="Helical" evidence="10">
    <location>
        <begin position="107"/>
        <end position="127"/>
    </location>
</feature>